<name>A0A0J9E7D1_9RHOB</name>
<reference evidence="1 2" key="1">
    <citation type="submission" date="2015-06" db="EMBL/GenBank/DDBJ databases">
        <title>Draft genome sequence of an Alphaproteobacteria species associated to the Mediterranean sponge Oscarella lobularis.</title>
        <authorList>
            <person name="Jourda C."/>
            <person name="Santini S."/>
            <person name="Claverie J.-M."/>
        </authorList>
    </citation>
    <scope>NUCLEOTIDE SEQUENCE [LARGE SCALE GENOMIC DNA]</scope>
    <source>
        <strain evidence="1">IGS</strain>
    </source>
</reference>
<proteinExistence type="predicted"/>
<dbReference type="PATRIC" id="fig|1675527.3.peg.3821"/>
<organism evidence="1 2">
    <name type="scientific">Candidatus Rhodobacter oscarellae</name>
    <dbReference type="NCBI Taxonomy" id="1675527"/>
    <lineage>
        <taxon>Bacteria</taxon>
        <taxon>Pseudomonadati</taxon>
        <taxon>Pseudomonadota</taxon>
        <taxon>Alphaproteobacteria</taxon>
        <taxon>Rhodobacterales</taxon>
        <taxon>Rhodobacter group</taxon>
        <taxon>Rhodobacter</taxon>
    </lineage>
</organism>
<dbReference type="EMBL" id="LFTY01000002">
    <property type="protein sequence ID" value="KMW58670.1"/>
    <property type="molecule type" value="Genomic_DNA"/>
</dbReference>
<evidence type="ECO:0000313" key="2">
    <source>
        <dbReference type="Proteomes" id="UP000037178"/>
    </source>
</evidence>
<dbReference type="Proteomes" id="UP000037178">
    <property type="component" value="Unassembled WGS sequence"/>
</dbReference>
<keyword evidence="2" id="KW-1185">Reference proteome</keyword>
<comment type="caution">
    <text evidence="1">The sequence shown here is derived from an EMBL/GenBank/DDBJ whole genome shotgun (WGS) entry which is preliminary data.</text>
</comment>
<evidence type="ECO:0000313" key="1">
    <source>
        <dbReference type="EMBL" id="KMW58670.1"/>
    </source>
</evidence>
<protein>
    <submittedName>
        <fullName evidence="1">Uncharacterized protein</fullName>
    </submittedName>
</protein>
<accession>A0A0J9E7D1</accession>
<gene>
    <name evidence="1" type="ORF">AIOL_003649</name>
</gene>
<sequence>MRHLWNEPFCTVAIKILLVIEDVDEVTAAWDKALSDAG</sequence>
<dbReference type="AlphaFoldDB" id="A0A0J9E7D1"/>